<evidence type="ECO:0000313" key="2">
    <source>
        <dbReference type="EMBL" id="GJT71425.1"/>
    </source>
</evidence>
<reference evidence="2" key="1">
    <citation type="journal article" date="2022" name="Int. J. Mol. Sci.">
        <title>Draft Genome of Tanacetum Coccineum: Genomic Comparison of Closely Related Tanacetum-Family Plants.</title>
        <authorList>
            <person name="Yamashiro T."/>
            <person name="Shiraishi A."/>
            <person name="Nakayama K."/>
            <person name="Satake H."/>
        </authorList>
    </citation>
    <scope>NUCLEOTIDE SEQUENCE</scope>
</reference>
<organism evidence="2 3">
    <name type="scientific">Tanacetum coccineum</name>
    <dbReference type="NCBI Taxonomy" id="301880"/>
    <lineage>
        <taxon>Eukaryota</taxon>
        <taxon>Viridiplantae</taxon>
        <taxon>Streptophyta</taxon>
        <taxon>Embryophyta</taxon>
        <taxon>Tracheophyta</taxon>
        <taxon>Spermatophyta</taxon>
        <taxon>Magnoliopsida</taxon>
        <taxon>eudicotyledons</taxon>
        <taxon>Gunneridae</taxon>
        <taxon>Pentapetalae</taxon>
        <taxon>asterids</taxon>
        <taxon>campanulids</taxon>
        <taxon>Asterales</taxon>
        <taxon>Asteraceae</taxon>
        <taxon>Asteroideae</taxon>
        <taxon>Anthemideae</taxon>
        <taxon>Anthemidinae</taxon>
        <taxon>Tanacetum</taxon>
    </lineage>
</organism>
<keyword evidence="3" id="KW-1185">Reference proteome</keyword>
<gene>
    <name evidence="2" type="ORF">Tco_1030711</name>
</gene>
<reference evidence="2" key="2">
    <citation type="submission" date="2022-01" db="EMBL/GenBank/DDBJ databases">
        <authorList>
            <person name="Yamashiro T."/>
            <person name="Shiraishi A."/>
            <person name="Satake H."/>
            <person name="Nakayama K."/>
        </authorList>
    </citation>
    <scope>NUCLEOTIDE SEQUENCE</scope>
</reference>
<dbReference type="EMBL" id="BQNB010018166">
    <property type="protein sequence ID" value="GJT71425.1"/>
    <property type="molecule type" value="Genomic_DNA"/>
</dbReference>
<accession>A0ABQ5G7H5</accession>
<sequence>MTSPTRGGGPEGQDGREGTPPLTKEQIEGHMSAMKSIIKDQNKRNKANPIRLNFEIEDQDPNKYRIVKGKEVDDGDLSKPFKETLRTPFTRRIIEFSGPEYNMPTNIALYDGSTDPADHLNRFVGVTNSGEWPMPTMETGFIIGVPEVMKISSFMDSVKSPELAKHFASNVPKTVDEMMKRLDEFVRAEEAYALAELPPGRVARRPPATDFYRFWKRRPKQSKQPWKRFPKGRL</sequence>
<protein>
    <recommendedName>
        <fullName evidence="4">Reverse transcriptase domain-containing protein</fullName>
    </recommendedName>
</protein>
<comment type="caution">
    <text evidence="2">The sequence shown here is derived from an EMBL/GenBank/DDBJ whole genome shotgun (WGS) entry which is preliminary data.</text>
</comment>
<feature type="compositionally biased region" description="Gly residues" evidence="1">
    <location>
        <begin position="1"/>
        <end position="12"/>
    </location>
</feature>
<evidence type="ECO:0000256" key="1">
    <source>
        <dbReference type="SAM" id="MobiDB-lite"/>
    </source>
</evidence>
<evidence type="ECO:0008006" key="4">
    <source>
        <dbReference type="Google" id="ProtNLM"/>
    </source>
</evidence>
<evidence type="ECO:0000313" key="3">
    <source>
        <dbReference type="Proteomes" id="UP001151760"/>
    </source>
</evidence>
<feature type="region of interest" description="Disordered" evidence="1">
    <location>
        <begin position="1"/>
        <end position="26"/>
    </location>
</feature>
<name>A0ABQ5G7H5_9ASTR</name>
<dbReference type="Proteomes" id="UP001151760">
    <property type="component" value="Unassembled WGS sequence"/>
</dbReference>
<proteinExistence type="predicted"/>